<dbReference type="AlphaFoldDB" id="A0A1M5F596"/>
<accession>A0A1M5F596</accession>
<dbReference type="STRING" id="1416778.SAMN05443633_107171"/>
<name>A0A1M5F596_9FLAO</name>
<organism evidence="1 2">
    <name type="scientific">Chryseobacterium arachidis</name>
    <dbReference type="NCBI Taxonomy" id="1416778"/>
    <lineage>
        <taxon>Bacteria</taxon>
        <taxon>Pseudomonadati</taxon>
        <taxon>Bacteroidota</taxon>
        <taxon>Flavobacteriia</taxon>
        <taxon>Flavobacteriales</taxon>
        <taxon>Weeksellaceae</taxon>
        <taxon>Chryseobacterium group</taxon>
        <taxon>Chryseobacterium</taxon>
    </lineage>
</organism>
<dbReference type="Proteomes" id="UP000184518">
    <property type="component" value="Unassembled WGS sequence"/>
</dbReference>
<dbReference type="EMBL" id="FQUT01000007">
    <property type="protein sequence ID" value="SHF86770.1"/>
    <property type="molecule type" value="Genomic_DNA"/>
</dbReference>
<reference evidence="2" key="1">
    <citation type="submission" date="2016-11" db="EMBL/GenBank/DDBJ databases">
        <authorList>
            <person name="Varghese N."/>
            <person name="Submissions S."/>
        </authorList>
    </citation>
    <scope>NUCLEOTIDE SEQUENCE [LARGE SCALE GENOMIC DNA]</scope>
    <source>
        <strain evidence="2">DSM 27619</strain>
    </source>
</reference>
<keyword evidence="2" id="KW-1185">Reference proteome</keyword>
<evidence type="ECO:0000313" key="2">
    <source>
        <dbReference type="Proteomes" id="UP000184518"/>
    </source>
</evidence>
<evidence type="ECO:0000313" key="1">
    <source>
        <dbReference type="EMBL" id="SHF86770.1"/>
    </source>
</evidence>
<protein>
    <submittedName>
        <fullName evidence="1">Uncharacterized protein</fullName>
    </submittedName>
</protein>
<sequence length="44" mass="5226">MKKILQILFCHKEIKVIDPKTGKKEIANYQIILGVFFRISYRDS</sequence>
<proteinExistence type="predicted"/>
<gene>
    <name evidence="1" type="ORF">SAMN05443633_107171</name>
</gene>